<name>A0A011VXY0_RUMAL</name>
<dbReference type="Proteomes" id="UP000021369">
    <property type="component" value="Unassembled WGS sequence"/>
</dbReference>
<proteinExistence type="predicted"/>
<gene>
    <name evidence="1" type="ORF">RASY3_05755</name>
</gene>
<dbReference type="RefSeq" id="WP_051506348.1">
    <property type="nucleotide sequence ID" value="NZ_JEOB01000002.1"/>
</dbReference>
<dbReference type="AlphaFoldDB" id="A0A011VXY0"/>
<accession>A0A011VXY0</accession>
<sequence>MDIEATKAYYAGMSRNSICSCDYCQNLVYEIKSAYPEVAEYLLGLGVDIERPFEIFLPIENDDGYMDYYAVQYLVAGEPDGFEETKIGDISVYVTEVHPDATYKDKYFVIEAGTFHIKCRYDKYKFN</sequence>
<reference evidence="1 2" key="1">
    <citation type="submission" date="2013-06" db="EMBL/GenBank/DDBJ databases">
        <title>Rumen cellulosomics: divergent fiber-degrading strategies revealed by comparative genome-wide analysis of six Ruminococcal strains.</title>
        <authorList>
            <person name="Dassa B."/>
            <person name="Borovok I."/>
            <person name="Lamed R."/>
            <person name="Flint H."/>
            <person name="Yeoman C.J."/>
            <person name="White B."/>
            <person name="Bayer E.A."/>
        </authorList>
    </citation>
    <scope>NUCLEOTIDE SEQUENCE [LARGE SCALE GENOMIC DNA]</scope>
    <source>
        <strain evidence="1 2">SY3</strain>
    </source>
</reference>
<evidence type="ECO:0000313" key="2">
    <source>
        <dbReference type="Proteomes" id="UP000021369"/>
    </source>
</evidence>
<organism evidence="1 2">
    <name type="scientific">Ruminococcus albus SY3</name>
    <dbReference type="NCBI Taxonomy" id="1341156"/>
    <lineage>
        <taxon>Bacteria</taxon>
        <taxon>Bacillati</taxon>
        <taxon>Bacillota</taxon>
        <taxon>Clostridia</taxon>
        <taxon>Eubacteriales</taxon>
        <taxon>Oscillospiraceae</taxon>
        <taxon>Ruminococcus</taxon>
    </lineage>
</organism>
<dbReference type="OrthoDB" id="1691135at2"/>
<comment type="caution">
    <text evidence="1">The sequence shown here is derived from an EMBL/GenBank/DDBJ whole genome shotgun (WGS) entry which is preliminary data.</text>
</comment>
<evidence type="ECO:0000313" key="1">
    <source>
        <dbReference type="EMBL" id="EXM39423.1"/>
    </source>
</evidence>
<keyword evidence="2" id="KW-1185">Reference proteome</keyword>
<dbReference type="PATRIC" id="fig|1341156.4.peg.1569"/>
<protein>
    <submittedName>
        <fullName evidence="1">Uncharacterized protein</fullName>
    </submittedName>
</protein>
<dbReference type="EMBL" id="JEOB01000002">
    <property type="protein sequence ID" value="EXM39423.1"/>
    <property type="molecule type" value="Genomic_DNA"/>
</dbReference>